<evidence type="ECO:0000256" key="11">
    <source>
        <dbReference type="ARBA" id="ARBA00023204"/>
    </source>
</evidence>
<keyword evidence="8" id="KW-0408">Iron</keyword>
<reference evidence="15 16" key="1">
    <citation type="submission" date="2024-01" db="EMBL/GenBank/DDBJ databases">
        <title>Complete genome sequence of Citroniella saccharovorans strain M6.X9, isolated from human fecal sample.</title>
        <authorList>
            <person name="Cheng G."/>
            <person name="Westerholm M."/>
            <person name="Schnurer A."/>
        </authorList>
    </citation>
    <scope>NUCLEOTIDE SEQUENCE [LARGE SCALE GENOMIC DNA]</scope>
    <source>
        <strain evidence="15 16">DSM 29873</strain>
    </source>
</reference>
<evidence type="ECO:0000256" key="2">
    <source>
        <dbReference type="ARBA" id="ARBA00022723"/>
    </source>
</evidence>
<dbReference type="InterPro" id="IPR006555">
    <property type="entry name" value="ATP-dep_Helicase_C"/>
</dbReference>
<evidence type="ECO:0000256" key="8">
    <source>
        <dbReference type="ARBA" id="ARBA00023004"/>
    </source>
</evidence>
<evidence type="ECO:0000259" key="14">
    <source>
        <dbReference type="PROSITE" id="PS51193"/>
    </source>
</evidence>
<keyword evidence="5 15" id="KW-0378">Hydrolase</keyword>
<keyword evidence="2" id="KW-0479">Metal-binding</keyword>
<protein>
    <submittedName>
        <fullName evidence="15">ATP-dependent DNA helicase</fullName>
        <ecNumber evidence="15">3.6.4.12</ecNumber>
    </submittedName>
</protein>
<sequence length="781" mass="90963">MDKKVKTSVRNLVEFVMRSGDIDTTYISNKRALMGIKAHQKLQSDGGENYKKEYFLSCETEYQSIIFEVQGRADGLIEDESVVTIDEIKSTTRRLDSIDENFSKLHWAQVMCYGYFYLKKEEKESIRLQLSYYNLETEQTRRFQKEISFNELEDFYFSLLKGYLDFSKLLSENKNSLTQSIISLDFPFPSYRKGQRKMMESVYRSIRDKKNILIEAPTGIGKTISSIYPSLKAMPNNLIDKIFYLTARSTTKEEAQSAISILIKSGLKIRAVNITSKEKSCINTCFKCNPKDCKFAKGHFDRVNDAIFDILENEYLIDYEILKKYSLKHSVCPFEFSLDIASFVPFVICDYNYAFDPSAYLKRFFDFPVESYVFLIDEAHNLSSRLRDMYSASINTYMLLDMMEYFTGKYLNIRKSIGSLVTSIEKFRFLIDKNSYYSTYDELEEIEKKVKKITSSMDTFLEEEKNKENYDEILSNYFELNNFLKISEFFDESFVNLFTSYKNDYIEHSLKCLDTVEIFKNLSIRAVSCVFFSATLSPIKFYAELFGGDNNYKIHLNSPFEAKNLFLANMASISTKYSQREYSYEPIAETIHEVIKSKSGNYIAYFPSYRYMEEVVRIYSEKYKNDNILVQDKLMNENERLKFLEKFTGSSSILGFAVLGGVFSEGVDLKGSRLIGSLIISVGLPGISPYNNLLRDYYNEKSNSGFDYAYKYPGMNKILQAAGRVIRTEVDRGAVVLIDERFSSTSYRKLMPKHFSHIVNYYDLESLKKDLKKFWESEDLS</sequence>
<dbReference type="Gene3D" id="1.10.30.20">
    <property type="entry name" value="Bacterial XPD DNA helicase, FeS cluster domain"/>
    <property type="match status" value="1"/>
</dbReference>
<gene>
    <name evidence="15" type="ORF">VLK81_03575</name>
</gene>
<evidence type="ECO:0000256" key="9">
    <source>
        <dbReference type="ARBA" id="ARBA00023014"/>
    </source>
</evidence>
<dbReference type="EC" id="3.6.4.12" evidence="15"/>
<evidence type="ECO:0000256" key="12">
    <source>
        <dbReference type="ARBA" id="ARBA00023235"/>
    </source>
</evidence>
<keyword evidence="1" id="KW-0004">4Fe-4S</keyword>
<dbReference type="Pfam" id="PF06733">
    <property type="entry name" value="DEAD_2"/>
    <property type="match status" value="1"/>
</dbReference>
<dbReference type="PANTHER" id="PTHR11472:SF34">
    <property type="entry name" value="REGULATOR OF TELOMERE ELONGATION HELICASE 1"/>
    <property type="match status" value="1"/>
</dbReference>
<dbReference type="InterPro" id="IPR014013">
    <property type="entry name" value="Helic_SF1/SF2_ATP-bd_DinG/Rad3"/>
</dbReference>
<evidence type="ECO:0000256" key="7">
    <source>
        <dbReference type="ARBA" id="ARBA00022840"/>
    </source>
</evidence>
<dbReference type="SUPFAM" id="SSF52540">
    <property type="entry name" value="P-loop containing nucleoside triphosphate hydrolases"/>
    <property type="match status" value="2"/>
</dbReference>
<dbReference type="InterPro" id="IPR006554">
    <property type="entry name" value="Helicase-like_DEXD_c2"/>
</dbReference>
<evidence type="ECO:0000313" key="16">
    <source>
        <dbReference type="Proteomes" id="UP001357733"/>
    </source>
</evidence>
<dbReference type="RefSeq" id="WP_324619260.1">
    <property type="nucleotide sequence ID" value="NZ_JAYKOT010000003.1"/>
</dbReference>
<comment type="similarity">
    <text evidence="13">Belongs to the helicase family. DinG subfamily.</text>
</comment>
<dbReference type="InterPro" id="IPR042493">
    <property type="entry name" value="XPD_DNA_FeS"/>
</dbReference>
<dbReference type="GO" id="GO:0046872">
    <property type="term" value="F:metal ion binding"/>
    <property type="evidence" value="ECO:0007669"/>
    <property type="project" value="UniProtKB-KW"/>
</dbReference>
<dbReference type="InterPro" id="IPR045028">
    <property type="entry name" value="DinG/Rad3-like"/>
</dbReference>
<proteinExistence type="inferred from homology"/>
<keyword evidence="16" id="KW-1185">Reference proteome</keyword>
<keyword evidence="6 15" id="KW-0347">Helicase</keyword>
<dbReference type="InterPro" id="IPR027417">
    <property type="entry name" value="P-loop_NTPase"/>
</dbReference>
<dbReference type="GO" id="GO:0003678">
    <property type="term" value="F:DNA helicase activity"/>
    <property type="evidence" value="ECO:0007669"/>
    <property type="project" value="UniProtKB-EC"/>
</dbReference>
<dbReference type="PANTHER" id="PTHR11472">
    <property type="entry name" value="DNA REPAIR DEAD HELICASE RAD3/XP-D SUBFAMILY MEMBER"/>
    <property type="match status" value="1"/>
</dbReference>
<keyword evidence="10" id="KW-0238">DNA-binding</keyword>
<dbReference type="EMBL" id="JAYKOT010000003">
    <property type="protein sequence ID" value="MEB3429108.1"/>
    <property type="molecule type" value="Genomic_DNA"/>
</dbReference>
<name>A0AAW9MTC2_9FIRM</name>
<feature type="domain" description="Helicase ATP-binding" evidence="14">
    <location>
        <begin position="181"/>
        <end position="424"/>
    </location>
</feature>
<keyword evidence="4" id="KW-0227">DNA damage</keyword>
<evidence type="ECO:0000256" key="3">
    <source>
        <dbReference type="ARBA" id="ARBA00022741"/>
    </source>
</evidence>
<evidence type="ECO:0000256" key="13">
    <source>
        <dbReference type="ARBA" id="ARBA00038058"/>
    </source>
</evidence>
<dbReference type="GO" id="GO:0051539">
    <property type="term" value="F:4 iron, 4 sulfur cluster binding"/>
    <property type="evidence" value="ECO:0007669"/>
    <property type="project" value="UniProtKB-KW"/>
</dbReference>
<dbReference type="PROSITE" id="PS51193">
    <property type="entry name" value="HELICASE_ATP_BIND_2"/>
    <property type="match status" value="1"/>
</dbReference>
<keyword evidence="7" id="KW-0067">ATP-binding</keyword>
<dbReference type="GO" id="GO:0003677">
    <property type="term" value="F:DNA binding"/>
    <property type="evidence" value="ECO:0007669"/>
    <property type="project" value="UniProtKB-KW"/>
</dbReference>
<dbReference type="SMART" id="SM00488">
    <property type="entry name" value="DEXDc2"/>
    <property type="match status" value="1"/>
</dbReference>
<accession>A0AAW9MTC2</accession>
<evidence type="ECO:0000256" key="5">
    <source>
        <dbReference type="ARBA" id="ARBA00022801"/>
    </source>
</evidence>
<keyword evidence="11" id="KW-0234">DNA repair</keyword>
<dbReference type="Gene3D" id="1.10.275.40">
    <property type="match status" value="1"/>
</dbReference>
<dbReference type="GO" id="GO:0005524">
    <property type="term" value="F:ATP binding"/>
    <property type="evidence" value="ECO:0007669"/>
    <property type="project" value="UniProtKB-KW"/>
</dbReference>
<dbReference type="AlphaFoldDB" id="A0AAW9MTC2"/>
<dbReference type="Gene3D" id="3.40.50.300">
    <property type="entry name" value="P-loop containing nucleotide triphosphate hydrolases"/>
    <property type="match status" value="2"/>
</dbReference>
<dbReference type="InterPro" id="IPR010614">
    <property type="entry name" value="RAD3-like_helicase_DEAD"/>
</dbReference>
<keyword evidence="3" id="KW-0547">Nucleotide-binding</keyword>
<dbReference type="GO" id="GO:0016818">
    <property type="term" value="F:hydrolase activity, acting on acid anhydrides, in phosphorus-containing anhydrides"/>
    <property type="evidence" value="ECO:0007669"/>
    <property type="project" value="InterPro"/>
</dbReference>
<evidence type="ECO:0000256" key="1">
    <source>
        <dbReference type="ARBA" id="ARBA00022485"/>
    </source>
</evidence>
<evidence type="ECO:0000256" key="4">
    <source>
        <dbReference type="ARBA" id="ARBA00022763"/>
    </source>
</evidence>
<organism evidence="15 16">
    <name type="scientific">Citroniella saccharovorans</name>
    <dbReference type="NCBI Taxonomy" id="2053367"/>
    <lineage>
        <taxon>Bacteria</taxon>
        <taxon>Bacillati</taxon>
        <taxon>Bacillota</taxon>
        <taxon>Tissierellia</taxon>
        <taxon>Tissierellales</taxon>
        <taxon>Peptoniphilaceae</taxon>
        <taxon>Citroniella</taxon>
    </lineage>
</organism>
<comment type="caution">
    <text evidence="15">The sequence shown here is derived from an EMBL/GenBank/DDBJ whole genome shotgun (WGS) entry which is preliminary data.</text>
</comment>
<evidence type="ECO:0000313" key="15">
    <source>
        <dbReference type="EMBL" id="MEB3429108.1"/>
    </source>
</evidence>
<dbReference type="SMART" id="SM00491">
    <property type="entry name" value="HELICc2"/>
    <property type="match status" value="1"/>
</dbReference>
<keyword evidence="12" id="KW-0413">Isomerase</keyword>
<dbReference type="Pfam" id="PF13307">
    <property type="entry name" value="Helicase_C_2"/>
    <property type="match status" value="1"/>
</dbReference>
<dbReference type="GO" id="GO:0006281">
    <property type="term" value="P:DNA repair"/>
    <property type="evidence" value="ECO:0007669"/>
    <property type="project" value="UniProtKB-KW"/>
</dbReference>
<evidence type="ECO:0000256" key="6">
    <source>
        <dbReference type="ARBA" id="ARBA00022806"/>
    </source>
</evidence>
<keyword evidence="9" id="KW-0411">Iron-sulfur</keyword>
<dbReference type="Proteomes" id="UP001357733">
    <property type="component" value="Unassembled WGS sequence"/>
</dbReference>
<evidence type="ECO:0000256" key="10">
    <source>
        <dbReference type="ARBA" id="ARBA00023125"/>
    </source>
</evidence>